<dbReference type="EMBL" id="JAQIZT010000013">
    <property type="protein sequence ID" value="KAJ6976301.1"/>
    <property type="molecule type" value="Genomic_DNA"/>
</dbReference>
<name>A0AAD6LZQ2_9ROSI</name>
<evidence type="ECO:0000313" key="2">
    <source>
        <dbReference type="EMBL" id="KAJ6976301.1"/>
    </source>
</evidence>
<accession>A0AAD6LZQ2</accession>
<feature type="compositionally biased region" description="Polar residues" evidence="1">
    <location>
        <begin position="1"/>
        <end position="12"/>
    </location>
</feature>
<protein>
    <submittedName>
        <fullName evidence="2">Uncharacterized protein</fullName>
    </submittedName>
</protein>
<dbReference type="Proteomes" id="UP001164929">
    <property type="component" value="Chromosome 13"/>
</dbReference>
<proteinExistence type="predicted"/>
<gene>
    <name evidence="2" type="ORF">NC653_031979</name>
</gene>
<evidence type="ECO:0000313" key="3">
    <source>
        <dbReference type="Proteomes" id="UP001164929"/>
    </source>
</evidence>
<dbReference type="AlphaFoldDB" id="A0AAD6LZQ2"/>
<evidence type="ECO:0000256" key="1">
    <source>
        <dbReference type="SAM" id="MobiDB-lite"/>
    </source>
</evidence>
<reference evidence="2" key="1">
    <citation type="journal article" date="2023" name="Mol. Ecol. Resour.">
        <title>Chromosome-level genome assembly of a triploid poplar Populus alba 'Berolinensis'.</title>
        <authorList>
            <person name="Chen S."/>
            <person name="Yu Y."/>
            <person name="Wang X."/>
            <person name="Wang S."/>
            <person name="Zhang T."/>
            <person name="Zhou Y."/>
            <person name="He R."/>
            <person name="Meng N."/>
            <person name="Wang Y."/>
            <person name="Liu W."/>
            <person name="Liu Z."/>
            <person name="Liu J."/>
            <person name="Guo Q."/>
            <person name="Huang H."/>
            <person name="Sederoff R.R."/>
            <person name="Wang G."/>
            <person name="Qu G."/>
            <person name="Chen S."/>
        </authorList>
    </citation>
    <scope>NUCLEOTIDE SEQUENCE</scope>
    <source>
        <strain evidence="2">SC-2020</strain>
    </source>
</reference>
<sequence>MSNQLQPAQEINRSGKPAESRPFAQHCNRTMSLGREPYPNEYLPIRQRVAEGSHQQLQSL</sequence>
<keyword evidence="3" id="KW-1185">Reference proteome</keyword>
<comment type="caution">
    <text evidence="2">The sequence shown here is derived from an EMBL/GenBank/DDBJ whole genome shotgun (WGS) entry which is preliminary data.</text>
</comment>
<feature type="region of interest" description="Disordered" evidence="1">
    <location>
        <begin position="1"/>
        <end position="25"/>
    </location>
</feature>
<organism evidence="2 3">
    <name type="scientific">Populus alba x Populus x berolinensis</name>
    <dbReference type="NCBI Taxonomy" id="444605"/>
    <lineage>
        <taxon>Eukaryota</taxon>
        <taxon>Viridiplantae</taxon>
        <taxon>Streptophyta</taxon>
        <taxon>Embryophyta</taxon>
        <taxon>Tracheophyta</taxon>
        <taxon>Spermatophyta</taxon>
        <taxon>Magnoliopsida</taxon>
        <taxon>eudicotyledons</taxon>
        <taxon>Gunneridae</taxon>
        <taxon>Pentapetalae</taxon>
        <taxon>rosids</taxon>
        <taxon>fabids</taxon>
        <taxon>Malpighiales</taxon>
        <taxon>Salicaceae</taxon>
        <taxon>Saliceae</taxon>
        <taxon>Populus</taxon>
    </lineage>
</organism>